<protein>
    <recommendedName>
        <fullName evidence="3">YqjK-like protein</fullName>
    </recommendedName>
</protein>
<dbReference type="RefSeq" id="WP_377815306.1">
    <property type="nucleotide sequence ID" value="NZ_JBHRSJ010000031.1"/>
</dbReference>
<keyword evidence="2" id="KW-1185">Reference proteome</keyword>
<evidence type="ECO:0000313" key="1">
    <source>
        <dbReference type="EMBL" id="MFC2973547.1"/>
    </source>
</evidence>
<evidence type="ECO:0008006" key="3">
    <source>
        <dbReference type="Google" id="ProtNLM"/>
    </source>
</evidence>
<accession>A0ABV7AVV7</accession>
<dbReference type="Proteomes" id="UP001595457">
    <property type="component" value="Unassembled WGS sequence"/>
</dbReference>
<gene>
    <name evidence="1" type="ORF">ACFOJE_15185</name>
</gene>
<name>A0ABV7AVV7_9GAMM</name>
<organism evidence="1 2">
    <name type="scientific">Azotobacter bryophylli</name>
    <dbReference type="NCBI Taxonomy" id="1986537"/>
    <lineage>
        <taxon>Bacteria</taxon>
        <taxon>Pseudomonadati</taxon>
        <taxon>Pseudomonadota</taxon>
        <taxon>Gammaproteobacteria</taxon>
        <taxon>Pseudomonadales</taxon>
        <taxon>Pseudomonadaceae</taxon>
        <taxon>Azotobacter</taxon>
    </lineage>
</organism>
<sequence length="111" mass="12678">MSLPTSRPTRLDLRKELVRLRMEMHRQQLHYHSEPLRHPLQQIRHLLAPGSAANDKKTPLALGGALLLTLLGSRLGRVGKLARFALAVYPLIGAHLKQRPEERVQEKEKTR</sequence>
<proteinExistence type="predicted"/>
<comment type="caution">
    <text evidence="1">The sequence shown here is derived from an EMBL/GenBank/DDBJ whole genome shotgun (WGS) entry which is preliminary data.</text>
</comment>
<dbReference type="EMBL" id="JBHRSJ010000031">
    <property type="protein sequence ID" value="MFC2973547.1"/>
    <property type="molecule type" value="Genomic_DNA"/>
</dbReference>
<reference evidence="2" key="1">
    <citation type="journal article" date="2019" name="Int. J. Syst. Evol. Microbiol.">
        <title>The Global Catalogue of Microorganisms (GCM) 10K type strain sequencing project: providing services to taxonomists for standard genome sequencing and annotation.</title>
        <authorList>
            <consortium name="The Broad Institute Genomics Platform"/>
            <consortium name="The Broad Institute Genome Sequencing Center for Infectious Disease"/>
            <person name="Wu L."/>
            <person name="Ma J."/>
        </authorList>
    </citation>
    <scope>NUCLEOTIDE SEQUENCE [LARGE SCALE GENOMIC DNA]</scope>
    <source>
        <strain evidence="2">KCTC 62195</strain>
    </source>
</reference>
<evidence type="ECO:0000313" key="2">
    <source>
        <dbReference type="Proteomes" id="UP001595457"/>
    </source>
</evidence>